<feature type="region of interest" description="Disordered" evidence="1">
    <location>
        <begin position="1"/>
        <end position="72"/>
    </location>
</feature>
<feature type="compositionally biased region" description="Basic and acidic residues" evidence="1">
    <location>
        <begin position="667"/>
        <end position="688"/>
    </location>
</feature>
<sequence>MGSEWAVPSVGTDSSLQIEPGVVVVTHPPRKGAAKWPRHATLASSRPPTGPEITADGRNRRPDQQDEPTGPPAVVLRGCRLANRSPRADWRTGGVPKVCWSGTPSCLRARLEVGSDSFTSVKAVHDHCRSLAVKERVDYLQEIRMVLSSTSPLSAQDVVRVLPSQSRRVKREILEKTLRPAASYGTILTCENAENADHYTTAAPISKENVSMEQRQNEGARKTGDPRENPSTNGIVGHDSHLRNSGVNRQGINPVRLGRRRTYVVRLFGGIGCYFFSQDAVRNGKRAWPTARTKEVRLSSGVILPEASGGGFISPRTALTRADSVRRTRRILLLAVAQPFYPCASAPHEDTSARPPRSTLRTRQATYAYRGGNPCQETCVVAERDWAAMAAFVAMTTSLKSGRDLICFHGEGWRWPNQSGDKSLWWEERYNGVCSPPPPTETPSESHTPMYQLYSSMNIKEVGSGSVFHVHKNAYRCPGCITGHGDVVARLLASHLGYQGSIPGGVAPGLSHVGIMPNDVTGQRVFSGVYSFPSSFILTLLHTHLASHSSALKPLMLRAAQISSPTQSLAHVHVVPTLAFVLCLGPPAPQSGGAPTDCAIGGWLDFSMVCRNLSRCFWNSSSPWSIPSTFLHLRATVYVSNDPAVDKTRNLRTRGDLVSQGRTRGRSATEPERCRQSRPGSRDVDQSTKVEVTAWRRGATRRKRSVRVNVGDPGCSAPLSSARPPALTQEVPLCSRYNPSQHRRMSRRPPAALFLRYQQARGAAYLAVERGASVEIRFFLLTKPLNVSHDTMYERKHISGEGVYYSQYITYIINANGNMYRDLHPIDTRSTTETLHASSSPCCMSGGASAARVNVVLIGPALPFLKRAKKSNVRTETLHAMRVGAMRHQACVLVSPVSTIGEMLQRVARSDGRSPPAAPVRARQVPFPAWRSRPRPPRSMNVRRPSGPRGVRDSEPRPSSSFLTNLPNENDPVGTPRPRSRGEGAIRARPTRTPSASSLIRAARVDVAGDVTEASWEGKREISEKTRRPARIRERPHRESSPVRLGGRRSRTFFFPPAQRRSVAVRCGGAISEEKADVDRGEAVLSSRAKVGLTGELAARWRSAC</sequence>
<feature type="compositionally biased region" description="Basic and acidic residues" evidence="1">
    <location>
        <begin position="215"/>
        <end position="228"/>
    </location>
</feature>
<feature type="compositionally biased region" description="Basic residues" evidence="1">
    <location>
        <begin position="28"/>
        <end position="38"/>
    </location>
</feature>
<keyword evidence="3" id="KW-1185">Reference proteome</keyword>
<feature type="compositionally biased region" description="Basic and acidic residues" evidence="1">
    <location>
        <begin position="55"/>
        <end position="64"/>
    </location>
</feature>
<feature type="region of interest" description="Disordered" evidence="1">
    <location>
        <begin position="908"/>
        <end position="998"/>
    </location>
</feature>
<evidence type="ECO:0000256" key="1">
    <source>
        <dbReference type="SAM" id="MobiDB-lite"/>
    </source>
</evidence>
<feature type="compositionally biased region" description="Basic and acidic residues" evidence="1">
    <location>
        <begin position="1018"/>
        <end position="1041"/>
    </location>
</feature>
<comment type="caution">
    <text evidence="2">The sequence shown here is derived from an EMBL/GenBank/DDBJ whole genome shotgun (WGS) entry which is preliminary data.</text>
</comment>
<accession>A0ABQ9HCF9</accession>
<feature type="compositionally biased region" description="Polar residues" evidence="1">
    <location>
        <begin position="957"/>
        <end position="968"/>
    </location>
</feature>
<evidence type="ECO:0000313" key="3">
    <source>
        <dbReference type="Proteomes" id="UP001159363"/>
    </source>
</evidence>
<evidence type="ECO:0000313" key="2">
    <source>
        <dbReference type="EMBL" id="KAJ8881960.1"/>
    </source>
</evidence>
<protein>
    <submittedName>
        <fullName evidence="2">Uncharacterized protein</fullName>
    </submittedName>
</protein>
<dbReference type="Proteomes" id="UP001159363">
    <property type="component" value="Chromosome 5"/>
</dbReference>
<feature type="region of interest" description="Disordered" evidence="1">
    <location>
        <begin position="205"/>
        <end position="251"/>
    </location>
</feature>
<gene>
    <name evidence="2" type="ORF">PR048_018448</name>
</gene>
<name>A0ABQ9HCF9_9NEOP</name>
<proteinExistence type="predicted"/>
<feature type="region of interest" description="Disordered" evidence="1">
    <location>
        <begin position="649"/>
        <end position="689"/>
    </location>
</feature>
<dbReference type="EMBL" id="JARBHB010000006">
    <property type="protein sequence ID" value="KAJ8881960.1"/>
    <property type="molecule type" value="Genomic_DNA"/>
</dbReference>
<feature type="region of interest" description="Disordered" evidence="1">
    <location>
        <begin position="1018"/>
        <end position="1049"/>
    </location>
</feature>
<organism evidence="2 3">
    <name type="scientific">Dryococelus australis</name>
    <dbReference type="NCBI Taxonomy" id="614101"/>
    <lineage>
        <taxon>Eukaryota</taxon>
        <taxon>Metazoa</taxon>
        <taxon>Ecdysozoa</taxon>
        <taxon>Arthropoda</taxon>
        <taxon>Hexapoda</taxon>
        <taxon>Insecta</taxon>
        <taxon>Pterygota</taxon>
        <taxon>Neoptera</taxon>
        <taxon>Polyneoptera</taxon>
        <taxon>Phasmatodea</taxon>
        <taxon>Verophasmatodea</taxon>
        <taxon>Anareolatae</taxon>
        <taxon>Phasmatidae</taxon>
        <taxon>Eurycanthinae</taxon>
        <taxon>Dryococelus</taxon>
    </lineage>
</organism>
<reference evidence="2 3" key="1">
    <citation type="submission" date="2023-02" db="EMBL/GenBank/DDBJ databases">
        <title>LHISI_Scaffold_Assembly.</title>
        <authorList>
            <person name="Stuart O.P."/>
            <person name="Cleave R."/>
            <person name="Magrath M.J.L."/>
            <person name="Mikheyev A.S."/>
        </authorList>
    </citation>
    <scope>NUCLEOTIDE SEQUENCE [LARGE SCALE GENOMIC DNA]</scope>
    <source>
        <strain evidence="2">Daus_M_001</strain>
        <tissue evidence="2">Leg muscle</tissue>
    </source>
</reference>
<feature type="compositionally biased region" description="Low complexity" evidence="1">
    <location>
        <begin position="919"/>
        <end position="931"/>
    </location>
</feature>